<gene>
    <name evidence="1" type="ORF">L1987_71500</name>
</gene>
<protein>
    <submittedName>
        <fullName evidence="1">Uncharacterized protein</fullName>
    </submittedName>
</protein>
<comment type="caution">
    <text evidence="1">The sequence shown here is derived from an EMBL/GenBank/DDBJ whole genome shotgun (WGS) entry which is preliminary data.</text>
</comment>
<reference evidence="2" key="1">
    <citation type="journal article" date="2022" name="Mol. Ecol. Resour.">
        <title>The genomes of chicory, endive, great burdock and yacon provide insights into Asteraceae palaeo-polyploidization history and plant inulin production.</title>
        <authorList>
            <person name="Fan W."/>
            <person name="Wang S."/>
            <person name="Wang H."/>
            <person name="Wang A."/>
            <person name="Jiang F."/>
            <person name="Liu H."/>
            <person name="Zhao H."/>
            <person name="Xu D."/>
            <person name="Zhang Y."/>
        </authorList>
    </citation>
    <scope>NUCLEOTIDE SEQUENCE [LARGE SCALE GENOMIC DNA]</scope>
    <source>
        <strain evidence="2">cv. Yunnan</strain>
    </source>
</reference>
<evidence type="ECO:0000313" key="2">
    <source>
        <dbReference type="Proteomes" id="UP001056120"/>
    </source>
</evidence>
<dbReference type="EMBL" id="CM042041">
    <property type="protein sequence ID" value="KAI3712930.1"/>
    <property type="molecule type" value="Genomic_DNA"/>
</dbReference>
<accession>A0ACB9AWX6</accession>
<sequence length="227" mass="24126">MSTMKINVGTLKGTKFEMQVNHTDTVADIKRNIETVLGPAVYPAAQQLLVHQGKVLKDATTMEENKVVENSFIVITLSKSKSPASGLSTTSAARVNVAQPSEPSQASESAPNVASSESTTQSIHDLVSDWSETNNVYDEAASKVAGSSSETTIQQFLDMGGGSWDRETVIRALRAAYNNPERAVDYLYSGIPEQVEVTFVAQPTAPASQPTAATAAAIPLDLSPQIV</sequence>
<keyword evidence="2" id="KW-1185">Reference proteome</keyword>
<proteinExistence type="predicted"/>
<name>A0ACB9AWX6_9ASTR</name>
<reference evidence="1 2" key="2">
    <citation type="journal article" date="2022" name="Mol. Ecol. Resour.">
        <title>The genomes of chicory, endive, great burdock and yacon provide insights into Asteraceae paleo-polyploidization history and plant inulin production.</title>
        <authorList>
            <person name="Fan W."/>
            <person name="Wang S."/>
            <person name="Wang H."/>
            <person name="Wang A."/>
            <person name="Jiang F."/>
            <person name="Liu H."/>
            <person name="Zhao H."/>
            <person name="Xu D."/>
            <person name="Zhang Y."/>
        </authorList>
    </citation>
    <scope>NUCLEOTIDE SEQUENCE [LARGE SCALE GENOMIC DNA]</scope>
    <source>
        <strain evidence="2">cv. Yunnan</strain>
        <tissue evidence="1">Leaves</tissue>
    </source>
</reference>
<dbReference type="Proteomes" id="UP001056120">
    <property type="component" value="Linkage Group LG24"/>
</dbReference>
<organism evidence="1 2">
    <name type="scientific">Smallanthus sonchifolius</name>
    <dbReference type="NCBI Taxonomy" id="185202"/>
    <lineage>
        <taxon>Eukaryota</taxon>
        <taxon>Viridiplantae</taxon>
        <taxon>Streptophyta</taxon>
        <taxon>Embryophyta</taxon>
        <taxon>Tracheophyta</taxon>
        <taxon>Spermatophyta</taxon>
        <taxon>Magnoliopsida</taxon>
        <taxon>eudicotyledons</taxon>
        <taxon>Gunneridae</taxon>
        <taxon>Pentapetalae</taxon>
        <taxon>asterids</taxon>
        <taxon>campanulids</taxon>
        <taxon>Asterales</taxon>
        <taxon>Asteraceae</taxon>
        <taxon>Asteroideae</taxon>
        <taxon>Heliantheae alliance</taxon>
        <taxon>Millerieae</taxon>
        <taxon>Smallanthus</taxon>
    </lineage>
</organism>
<evidence type="ECO:0000313" key="1">
    <source>
        <dbReference type="EMBL" id="KAI3712930.1"/>
    </source>
</evidence>